<evidence type="ECO:0000313" key="1">
    <source>
        <dbReference type="EMBL" id="JAD62344.1"/>
    </source>
</evidence>
<organism evidence="1">
    <name type="scientific">Arundo donax</name>
    <name type="common">Giant reed</name>
    <name type="synonym">Donax arundinaceus</name>
    <dbReference type="NCBI Taxonomy" id="35708"/>
    <lineage>
        <taxon>Eukaryota</taxon>
        <taxon>Viridiplantae</taxon>
        <taxon>Streptophyta</taxon>
        <taxon>Embryophyta</taxon>
        <taxon>Tracheophyta</taxon>
        <taxon>Spermatophyta</taxon>
        <taxon>Magnoliopsida</taxon>
        <taxon>Liliopsida</taxon>
        <taxon>Poales</taxon>
        <taxon>Poaceae</taxon>
        <taxon>PACMAD clade</taxon>
        <taxon>Arundinoideae</taxon>
        <taxon>Arundineae</taxon>
        <taxon>Arundo</taxon>
    </lineage>
</organism>
<name>A0A0A9BEC8_ARUDO</name>
<proteinExistence type="predicted"/>
<reference evidence="1" key="1">
    <citation type="submission" date="2014-09" db="EMBL/GenBank/DDBJ databases">
        <authorList>
            <person name="Magalhaes I.L.F."/>
            <person name="Oliveira U."/>
            <person name="Santos F.R."/>
            <person name="Vidigal T.H.D.A."/>
            <person name="Brescovit A.D."/>
            <person name="Santos A.J."/>
        </authorList>
    </citation>
    <scope>NUCLEOTIDE SEQUENCE</scope>
    <source>
        <tissue evidence="1">Shoot tissue taken approximately 20 cm above the soil surface</tissue>
    </source>
</reference>
<dbReference type="AlphaFoldDB" id="A0A0A9BEC8"/>
<dbReference type="EMBL" id="GBRH01235551">
    <property type="protein sequence ID" value="JAD62344.1"/>
    <property type="molecule type" value="Transcribed_RNA"/>
</dbReference>
<sequence length="29" mass="3469">MLKVPGFSVSVFVCYDYHCYSHRCIEQRT</sequence>
<reference evidence="1" key="2">
    <citation type="journal article" date="2015" name="Data Brief">
        <title>Shoot transcriptome of the giant reed, Arundo donax.</title>
        <authorList>
            <person name="Barrero R.A."/>
            <person name="Guerrero F.D."/>
            <person name="Moolhuijzen P."/>
            <person name="Goolsby J.A."/>
            <person name="Tidwell J."/>
            <person name="Bellgard S.E."/>
            <person name="Bellgard M.I."/>
        </authorList>
    </citation>
    <scope>NUCLEOTIDE SEQUENCE</scope>
    <source>
        <tissue evidence="1">Shoot tissue taken approximately 20 cm above the soil surface</tissue>
    </source>
</reference>
<accession>A0A0A9BEC8</accession>
<protein>
    <submittedName>
        <fullName evidence="1">Uncharacterized protein</fullName>
    </submittedName>
</protein>